<dbReference type="PANTHER" id="PTHR22916:SF3">
    <property type="entry name" value="UDP-GLCNAC:BETAGAL BETA-1,3-N-ACETYLGLUCOSAMINYLTRANSFERASE-LIKE PROTEIN 1"/>
    <property type="match status" value="1"/>
</dbReference>
<dbReference type="PANTHER" id="PTHR22916">
    <property type="entry name" value="GLYCOSYLTRANSFERASE"/>
    <property type="match status" value="1"/>
</dbReference>
<dbReference type="Pfam" id="PF00535">
    <property type="entry name" value="Glycos_transf_2"/>
    <property type="match status" value="1"/>
</dbReference>
<protein>
    <recommendedName>
        <fullName evidence="1">Glycosyltransferase 2-like domain-containing protein</fullName>
    </recommendedName>
</protein>
<evidence type="ECO:0000259" key="1">
    <source>
        <dbReference type="Pfam" id="PF00535"/>
    </source>
</evidence>
<evidence type="ECO:0000313" key="2">
    <source>
        <dbReference type="EMBL" id="SVE28880.1"/>
    </source>
</evidence>
<dbReference type="EMBL" id="UINC01206988">
    <property type="protein sequence ID" value="SVE28880.1"/>
    <property type="molecule type" value="Genomic_DNA"/>
</dbReference>
<dbReference type="AlphaFoldDB" id="A0A383CA00"/>
<dbReference type="GO" id="GO:0016758">
    <property type="term" value="F:hexosyltransferase activity"/>
    <property type="evidence" value="ECO:0007669"/>
    <property type="project" value="UniProtKB-ARBA"/>
</dbReference>
<dbReference type="CDD" id="cd00761">
    <property type="entry name" value="Glyco_tranf_GTA_type"/>
    <property type="match status" value="1"/>
</dbReference>
<gene>
    <name evidence="2" type="ORF">METZ01_LOCUS481734</name>
</gene>
<feature type="domain" description="Glycosyltransferase 2-like" evidence="1">
    <location>
        <begin position="7"/>
        <end position="140"/>
    </location>
</feature>
<sequence>MSRDAISVVMPARNASLTIADAINSILHQTYSNLELIIVDDNSEDNTFQIASMFASENEHVKVFAMPFDDPDRYSINMLNVNAGWTARNFGMERSSGDWITFQDADDASLLNRLDVQHDFATRYHSSHVCIDWQKYGSEYLGKYLDVDA</sequence>
<reference evidence="2" key="1">
    <citation type="submission" date="2018-05" db="EMBL/GenBank/DDBJ databases">
        <authorList>
            <person name="Lanie J.A."/>
            <person name="Ng W.-L."/>
            <person name="Kazmierczak K.M."/>
            <person name="Andrzejewski T.M."/>
            <person name="Davidsen T.M."/>
            <person name="Wayne K.J."/>
            <person name="Tettelin H."/>
            <person name="Glass J.I."/>
            <person name="Rusch D."/>
            <person name="Podicherti R."/>
            <person name="Tsui H.-C.T."/>
            <person name="Winkler M.E."/>
        </authorList>
    </citation>
    <scope>NUCLEOTIDE SEQUENCE</scope>
</reference>
<proteinExistence type="predicted"/>
<dbReference type="InterPro" id="IPR029044">
    <property type="entry name" value="Nucleotide-diphossugar_trans"/>
</dbReference>
<accession>A0A383CA00</accession>
<organism evidence="2">
    <name type="scientific">marine metagenome</name>
    <dbReference type="NCBI Taxonomy" id="408172"/>
    <lineage>
        <taxon>unclassified sequences</taxon>
        <taxon>metagenomes</taxon>
        <taxon>ecological metagenomes</taxon>
    </lineage>
</organism>
<dbReference type="InterPro" id="IPR001173">
    <property type="entry name" value="Glyco_trans_2-like"/>
</dbReference>
<dbReference type="SUPFAM" id="SSF53448">
    <property type="entry name" value="Nucleotide-diphospho-sugar transferases"/>
    <property type="match status" value="1"/>
</dbReference>
<dbReference type="Gene3D" id="3.90.550.10">
    <property type="entry name" value="Spore Coat Polysaccharide Biosynthesis Protein SpsA, Chain A"/>
    <property type="match status" value="1"/>
</dbReference>
<name>A0A383CA00_9ZZZZ</name>
<feature type="non-terminal residue" evidence="2">
    <location>
        <position position="149"/>
    </location>
</feature>